<dbReference type="EMBL" id="JAGTTM010000001">
    <property type="protein sequence ID" value="MCC2028391.1"/>
    <property type="molecule type" value="Genomic_DNA"/>
</dbReference>
<gene>
    <name evidence="2" type="ORF">KEC56_02420</name>
</gene>
<dbReference type="InterPro" id="IPR046561">
    <property type="entry name" value="DUF6716"/>
</dbReference>
<sequence length="461" mass="50154">MNAELRVVAIADADSFVKWSAALLDAVPGISRHMLLVRTPLTVSREQEHMALAGTVFGTDSVTRLGFDELTGWLNGHLPDVVVLAGRGPFVRLVARVIDRLRRRPVVVSGLPGMSIPALRGALEYRRESDLLVLHSHREIRAFEVLADRLGLVVPMALATLPYARPASARGARGRASRGRAEGSDAVGTPRSHSGGVLVAERERRGTDLVFAAQALVPAQRHEREELACILRRAAEARPNRRVVVKLRSRPGEAETHLERDAYAELLANRPANLVLSYEPMALALARAEGLVTVSSTAAVEAIARGVPVIALDTFGVEKRLLNTVFTGSGLLAGADDVVARRFRHPDPAWMQDNYFHAPEQSEWWMRVEELVMLRRGGALPAKTVPTGRGGALRAAWHRKSVLGSEDRSLAGAVALGVGAPLVDGILGMRRARGRAGEDTWSDATTDYTLEPRPQRDPVRR</sequence>
<keyword evidence="3" id="KW-1185">Reference proteome</keyword>
<dbReference type="AlphaFoldDB" id="A0A9X1RYB6"/>
<evidence type="ECO:0000256" key="1">
    <source>
        <dbReference type="SAM" id="MobiDB-lite"/>
    </source>
</evidence>
<feature type="region of interest" description="Disordered" evidence="1">
    <location>
        <begin position="434"/>
        <end position="461"/>
    </location>
</feature>
<dbReference type="Pfam" id="PF20471">
    <property type="entry name" value="DUF6716"/>
    <property type="match status" value="1"/>
</dbReference>
<organism evidence="2 3">
    <name type="scientific">Microbacterium tenebrionis</name>
    <dbReference type="NCBI Taxonomy" id="2830665"/>
    <lineage>
        <taxon>Bacteria</taxon>
        <taxon>Bacillati</taxon>
        <taxon>Actinomycetota</taxon>
        <taxon>Actinomycetes</taxon>
        <taxon>Micrococcales</taxon>
        <taxon>Microbacteriaceae</taxon>
        <taxon>Microbacterium</taxon>
    </lineage>
</organism>
<comment type="caution">
    <text evidence="2">The sequence shown here is derived from an EMBL/GenBank/DDBJ whole genome shotgun (WGS) entry which is preliminary data.</text>
</comment>
<reference evidence="2" key="1">
    <citation type="submission" date="2021-04" db="EMBL/GenBank/DDBJ databases">
        <title>Microbacterium tenobrionis sp. nov. and Microbacterium allomyrinae sp. nov., isolated from larvae of Tenobrio molitor and Allomyrina dichotoma, respectively.</title>
        <authorList>
            <person name="Lee S.D."/>
        </authorList>
    </citation>
    <scope>NUCLEOTIDE SEQUENCE</scope>
    <source>
        <strain evidence="2">YMB-B2</strain>
    </source>
</reference>
<dbReference type="SUPFAM" id="SSF53756">
    <property type="entry name" value="UDP-Glycosyltransferase/glycogen phosphorylase"/>
    <property type="match status" value="1"/>
</dbReference>
<dbReference type="RefSeq" id="WP_227529660.1">
    <property type="nucleotide sequence ID" value="NZ_JAGTTM010000001.1"/>
</dbReference>
<evidence type="ECO:0000313" key="3">
    <source>
        <dbReference type="Proteomes" id="UP001139289"/>
    </source>
</evidence>
<feature type="region of interest" description="Disordered" evidence="1">
    <location>
        <begin position="169"/>
        <end position="195"/>
    </location>
</feature>
<dbReference type="Proteomes" id="UP001139289">
    <property type="component" value="Unassembled WGS sequence"/>
</dbReference>
<name>A0A9X1RYB6_9MICO</name>
<accession>A0A9X1RYB6</accession>
<protein>
    <submittedName>
        <fullName evidence="2">Uncharacterized protein</fullName>
    </submittedName>
</protein>
<evidence type="ECO:0000313" key="2">
    <source>
        <dbReference type="EMBL" id="MCC2028391.1"/>
    </source>
</evidence>
<proteinExistence type="predicted"/>